<reference evidence="4 5" key="1">
    <citation type="submission" date="2018-01" db="EMBL/GenBank/DDBJ databases">
        <title>Comparison of the Chinese Bamboo Partridge and Red Junglefowl genome sequences highlights the importance of demography in genome evolution.</title>
        <authorList>
            <person name="Tiley G.P."/>
            <person name="Kimball R.T."/>
            <person name="Braun E.L."/>
            <person name="Burleigh J.G."/>
        </authorList>
    </citation>
    <scope>NUCLEOTIDE SEQUENCE [LARGE SCALE GENOMIC DNA]</scope>
    <source>
        <strain evidence="4">RTK389</strain>
        <tissue evidence="4">Blood</tissue>
    </source>
</reference>
<dbReference type="Pfam" id="PF07714">
    <property type="entry name" value="PK_Tyr_Ser-Thr"/>
    <property type="match status" value="1"/>
</dbReference>
<name>A0A2P4SB98_BAMTH</name>
<evidence type="ECO:0000256" key="2">
    <source>
        <dbReference type="ARBA" id="ARBA00022840"/>
    </source>
</evidence>
<proteinExistence type="predicted"/>
<dbReference type="AlphaFoldDB" id="A0A2P4SB98"/>
<dbReference type="GO" id="GO:0005524">
    <property type="term" value="F:ATP binding"/>
    <property type="evidence" value="ECO:0007669"/>
    <property type="project" value="UniProtKB-KW"/>
</dbReference>
<dbReference type="EMBL" id="PPHD01069915">
    <property type="protein sequence ID" value="POI21386.1"/>
    <property type="molecule type" value="Genomic_DNA"/>
</dbReference>
<comment type="caution">
    <text evidence="4">The sequence shown here is derived from an EMBL/GenBank/DDBJ whole genome shotgun (WGS) entry which is preliminary data.</text>
</comment>
<dbReference type="InterPro" id="IPR001245">
    <property type="entry name" value="Ser-Thr/Tyr_kinase_cat_dom"/>
</dbReference>
<sequence length="52" mass="6265">VLMWEVFTEGKMPFEKSSNYDVVTMVSQGHRLYRPKLACKQVYEVMMMCWQE</sequence>
<keyword evidence="1" id="KW-0547">Nucleotide-binding</keyword>
<dbReference type="PANTHER" id="PTHR24416:SF611">
    <property type="entry name" value="TYROSINE-PROTEIN KINASE TRANSMEMBRANE RECEPTOR ROR"/>
    <property type="match status" value="1"/>
</dbReference>
<feature type="non-terminal residue" evidence="4">
    <location>
        <position position="1"/>
    </location>
</feature>
<dbReference type="OrthoDB" id="4062651at2759"/>
<organism evidence="4 5">
    <name type="scientific">Bambusicola thoracicus</name>
    <name type="common">Chinese bamboo-partridge</name>
    <name type="synonym">Perdix thoracica</name>
    <dbReference type="NCBI Taxonomy" id="9083"/>
    <lineage>
        <taxon>Eukaryota</taxon>
        <taxon>Metazoa</taxon>
        <taxon>Chordata</taxon>
        <taxon>Craniata</taxon>
        <taxon>Vertebrata</taxon>
        <taxon>Euteleostomi</taxon>
        <taxon>Archelosauria</taxon>
        <taxon>Archosauria</taxon>
        <taxon>Dinosauria</taxon>
        <taxon>Saurischia</taxon>
        <taxon>Theropoda</taxon>
        <taxon>Coelurosauria</taxon>
        <taxon>Aves</taxon>
        <taxon>Neognathae</taxon>
        <taxon>Galloanserae</taxon>
        <taxon>Galliformes</taxon>
        <taxon>Phasianidae</taxon>
        <taxon>Perdicinae</taxon>
        <taxon>Bambusicola</taxon>
    </lineage>
</organism>
<dbReference type="PANTHER" id="PTHR24416">
    <property type="entry name" value="TYROSINE-PROTEIN KINASE RECEPTOR"/>
    <property type="match status" value="1"/>
</dbReference>
<evidence type="ECO:0000256" key="1">
    <source>
        <dbReference type="ARBA" id="ARBA00022741"/>
    </source>
</evidence>
<accession>A0A2P4SB98</accession>
<evidence type="ECO:0000313" key="4">
    <source>
        <dbReference type="EMBL" id="POI21386.1"/>
    </source>
</evidence>
<dbReference type="SUPFAM" id="SSF56112">
    <property type="entry name" value="Protein kinase-like (PK-like)"/>
    <property type="match status" value="1"/>
</dbReference>
<dbReference type="Gene3D" id="1.10.510.10">
    <property type="entry name" value="Transferase(Phosphotransferase) domain 1"/>
    <property type="match status" value="1"/>
</dbReference>
<evidence type="ECO:0000259" key="3">
    <source>
        <dbReference type="Pfam" id="PF07714"/>
    </source>
</evidence>
<dbReference type="InterPro" id="IPR011009">
    <property type="entry name" value="Kinase-like_dom_sf"/>
</dbReference>
<keyword evidence="5" id="KW-1185">Reference proteome</keyword>
<feature type="non-terminal residue" evidence="4">
    <location>
        <position position="52"/>
    </location>
</feature>
<dbReference type="GO" id="GO:0043235">
    <property type="term" value="C:receptor complex"/>
    <property type="evidence" value="ECO:0007669"/>
    <property type="project" value="TreeGrafter"/>
</dbReference>
<keyword evidence="2" id="KW-0067">ATP-binding</keyword>
<protein>
    <recommendedName>
        <fullName evidence="3">Serine-threonine/tyrosine-protein kinase catalytic domain-containing protein</fullName>
    </recommendedName>
</protein>
<dbReference type="GO" id="GO:0005886">
    <property type="term" value="C:plasma membrane"/>
    <property type="evidence" value="ECO:0007669"/>
    <property type="project" value="TreeGrafter"/>
</dbReference>
<gene>
    <name evidence="4" type="ORF">CIB84_014867</name>
</gene>
<dbReference type="InterPro" id="IPR050122">
    <property type="entry name" value="RTK"/>
</dbReference>
<dbReference type="Proteomes" id="UP000237246">
    <property type="component" value="Unassembled WGS sequence"/>
</dbReference>
<feature type="domain" description="Serine-threonine/tyrosine-protein kinase catalytic" evidence="3">
    <location>
        <begin position="1"/>
        <end position="52"/>
    </location>
</feature>
<dbReference type="GO" id="GO:0004714">
    <property type="term" value="F:transmembrane receptor protein tyrosine kinase activity"/>
    <property type="evidence" value="ECO:0007669"/>
    <property type="project" value="TreeGrafter"/>
</dbReference>
<evidence type="ECO:0000313" key="5">
    <source>
        <dbReference type="Proteomes" id="UP000237246"/>
    </source>
</evidence>
<dbReference type="GO" id="GO:0007169">
    <property type="term" value="P:cell surface receptor protein tyrosine kinase signaling pathway"/>
    <property type="evidence" value="ECO:0007669"/>
    <property type="project" value="TreeGrafter"/>
</dbReference>